<evidence type="ECO:0000313" key="17">
    <source>
        <dbReference type="EMBL" id="PPE04322.1"/>
    </source>
</evidence>
<evidence type="ECO:0000256" key="1">
    <source>
        <dbReference type="ARBA" id="ARBA00004651"/>
    </source>
</evidence>
<dbReference type="Gene3D" id="2.70.70.10">
    <property type="entry name" value="Glucose Permease (Domain IIA)"/>
    <property type="match status" value="1"/>
</dbReference>
<dbReference type="Pfam" id="PF00367">
    <property type="entry name" value="PTS_EIIB"/>
    <property type="match status" value="1"/>
</dbReference>
<evidence type="ECO:0000256" key="3">
    <source>
        <dbReference type="ARBA" id="ARBA00022475"/>
    </source>
</evidence>
<organism evidence="17 18">
    <name type="scientific">Williamsoniiplasma lucivorax</name>
    <dbReference type="NCBI Taxonomy" id="209274"/>
    <lineage>
        <taxon>Bacteria</taxon>
        <taxon>Bacillati</taxon>
        <taxon>Mycoplasmatota</taxon>
        <taxon>Mollicutes</taxon>
        <taxon>Entomoplasmatales</taxon>
        <taxon>Williamsoniiplasma</taxon>
    </lineage>
</organism>
<feature type="transmembrane region" description="Helical" evidence="13">
    <location>
        <begin position="501"/>
        <end position="527"/>
    </location>
</feature>
<dbReference type="SUPFAM" id="SSF51261">
    <property type="entry name" value="Duplicated hybrid motif"/>
    <property type="match status" value="1"/>
</dbReference>
<dbReference type="InterPro" id="IPR050558">
    <property type="entry name" value="PTS_Sugar-Specific_Components"/>
</dbReference>
<dbReference type="NCBIfam" id="TIGR00830">
    <property type="entry name" value="PTBA"/>
    <property type="match status" value="1"/>
</dbReference>
<dbReference type="GO" id="GO:0090563">
    <property type="term" value="F:protein-phosphocysteine-sugar phosphotransferase activity"/>
    <property type="evidence" value="ECO:0007669"/>
    <property type="project" value="TreeGrafter"/>
</dbReference>
<dbReference type="STRING" id="1399797.GCA_000518285_01933"/>
<dbReference type="CDD" id="cd00212">
    <property type="entry name" value="PTS_IIB_glc"/>
    <property type="match status" value="1"/>
</dbReference>
<keyword evidence="2" id="KW-0813">Transport</keyword>
<gene>
    <name evidence="17" type="primary">bglF</name>
    <name evidence="17" type="ORF">ELUCI_v1c08430</name>
</gene>
<feature type="transmembrane region" description="Helical" evidence="13">
    <location>
        <begin position="580"/>
        <end position="598"/>
    </location>
</feature>
<keyword evidence="4" id="KW-0762">Sugar transport</keyword>
<feature type="transmembrane region" description="Helical" evidence="13">
    <location>
        <begin position="424"/>
        <end position="442"/>
    </location>
</feature>
<comment type="subcellular location">
    <subcellularLocation>
        <location evidence="1">Cell membrane</location>
        <topology evidence="1">Multi-pass membrane protein</topology>
    </subcellularLocation>
</comment>
<dbReference type="Pfam" id="PF02378">
    <property type="entry name" value="PTS_EIIC"/>
    <property type="match status" value="1"/>
</dbReference>
<protein>
    <submittedName>
        <fullName evidence="17">PTS system, beta-glucoside-specific IIABC component</fullName>
    </submittedName>
</protein>
<evidence type="ECO:0000256" key="7">
    <source>
        <dbReference type="ARBA" id="ARBA00022692"/>
    </source>
</evidence>
<dbReference type="Gene3D" id="3.30.1360.60">
    <property type="entry name" value="Glucose permease domain IIB"/>
    <property type="match status" value="1"/>
</dbReference>
<dbReference type="GO" id="GO:0016301">
    <property type="term" value="F:kinase activity"/>
    <property type="evidence" value="ECO:0007669"/>
    <property type="project" value="UniProtKB-KW"/>
</dbReference>
<feature type="transmembrane region" description="Helical" evidence="13">
    <location>
        <begin position="547"/>
        <end position="568"/>
    </location>
</feature>
<keyword evidence="7 13" id="KW-0812">Transmembrane</keyword>
<sequence>MEKITKVKIYAPVDGEIKLIENISDPVFAEKMLGDGLYIEPKSKTFFSIFDKGEIVNIFDTKHAFYLKVEKGPTILVHIGLDTVKLAGKPFNFKVKNGDQVDLKSEIVEVDLAMIKKEKLKISTPIVLDIHENPGWTIHDVKTGIVKQGDEIATLSYEPVQVKADQDLSKPAPITLKEALKKGIKFTNRYEELAGKIYDHVGGKNNYSRYYNCVTRLRFVVKDKNLVDEATIKKLDIVKGINWNKNELQVIIGGEVEKVKDGLDNHLIHLQQAQDFELKNPNAQKQSFGKQLLNLIKGIIMPVIPILIGVGLINAAQAVLQQTGAIQNVSPSAAFGSYTLATQLIYLIAGGATLFMGIFFTYNGVKYFGGNPLLGIVMGLILTAPVIFKGNLSQNSMGVMTATPWSLPLITSKIDGIDFVWMKIGPSPGSLITATIIAYITVQAEKFAKKRFPNWSLMLTVSTFTIFVASVLAFFVVGPIISVFEAGLGYIFSWVEKIPYGIGTALFSFLWQPLVITGAHGALVTILQIPMSIDPDPYIQGLKTINLLGGTTIGVFGQVGASIGLLFITKNATIKQTLYGGIPAGFFGITEPLIFGVNLPKVKPFLYGCVGAGAGGFVAGLMGAKYYAGINTGMGGLFSVLNANGPNGDTKSLIATLVGYAICIAVPILLVMFFAKERTGEKFGLYQATKSLNHFLNNKNVAMDASLQQEADALKTFYDNKEVTNKIKLFEKNMAKIQTLQSKISVLESQDLERKEALAKRFSRNQAKLESQKNVDQIMTKLDELVNKINIPKYDDKIAELEKLLQEARAANAPIEAEVEKLTQDNILKAKAIGDKLHKLTNSELSEKVANKYYNAINSVYINYGFTSKKDTKFTKLEKQEFKMPK</sequence>
<feature type="transmembrane region" description="Helical" evidence="13">
    <location>
        <begin position="340"/>
        <end position="360"/>
    </location>
</feature>
<dbReference type="RefSeq" id="WP_104207602.1">
    <property type="nucleotide sequence ID" value="NZ_PHNE01000005.1"/>
</dbReference>
<dbReference type="InterPro" id="IPR001127">
    <property type="entry name" value="PTS_EIIA_1_perm"/>
</dbReference>
<dbReference type="AlphaFoldDB" id="A0A2S5RAV5"/>
<dbReference type="InterPro" id="IPR003352">
    <property type="entry name" value="PTS_EIIC"/>
</dbReference>
<dbReference type="GO" id="GO:0009401">
    <property type="term" value="P:phosphoenolpyruvate-dependent sugar phosphotransferase system"/>
    <property type="evidence" value="ECO:0007669"/>
    <property type="project" value="UniProtKB-KW"/>
</dbReference>
<evidence type="ECO:0000256" key="11">
    <source>
        <dbReference type="PROSITE-ProRule" id="PRU00421"/>
    </source>
</evidence>
<reference evidence="17 18" key="1">
    <citation type="submission" date="2017-11" db="EMBL/GenBank/DDBJ databases">
        <title>Genome sequence of Entomoplasma lucivorax PIPN-2 (ATCC 49196).</title>
        <authorList>
            <person name="Lo W.-S."/>
            <person name="Gasparich G.E."/>
            <person name="Kuo C.-H."/>
        </authorList>
    </citation>
    <scope>NUCLEOTIDE SEQUENCE [LARGE SCALE GENOMIC DNA]</scope>
    <source>
        <strain evidence="17 18">PIPN-2</strain>
    </source>
</reference>
<dbReference type="InterPro" id="IPR036878">
    <property type="entry name" value="Glu_permease_IIB"/>
</dbReference>
<keyword evidence="8" id="KW-0418">Kinase</keyword>
<dbReference type="PROSITE" id="PS51093">
    <property type="entry name" value="PTS_EIIA_TYPE_1"/>
    <property type="match status" value="1"/>
</dbReference>
<evidence type="ECO:0000256" key="13">
    <source>
        <dbReference type="SAM" id="Phobius"/>
    </source>
</evidence>
<feature type="transmembrane region" description="Helical" evidence="13">
    <location>
        <begin position="605"/>
        <end position="628"/>
    </location>
</feature>
<evidence type="ECO:0000313" key="18">
    <source>
        <dbReference type="Proteomes" id="UP000237865"/>
    </source>
</evidence>
<evidence type="ECO:0000256" key="2">
    <source>
        <dbReference type="ARBA" id="ARBA00022448"/>
    </source>
</evidence>
<dbReference type="GO" id="GO:0008982">
    <property type="term" value="F:protein-N(PI)-phosphohistidine-sugar phosphotransferase activity"/>
    <property type="evidence" value="ECO:0007669"/>
    <property type="project" value="InterPro"/>
</dbReference>
<dbReference type="PANTHER" id="PTHR30175">
    <property type="entry name" value="PHOSPHOTRANSFERASE SYSTEM TRANSPORT PROTEIN"/>
    <property type="match status" value="1"/>
</dbReference>
<evidence type="ECO:0000256" key="9">
    <source>
        <dbReference type="ARBA" id="ARBA00022989"/>
    </source>
</evidence>
<dbReference type="InterPro" id="IPR011055">
    <property type="entry name" value="Dup_hybrid_motif"/>
</dbReference>
<comment type="caution">
    <text evidence="17">The sequence shown here is derived from an EMBL/GenBank/DDBJ whole genome shotgun (WGS) entry which is preliminary data.</text>
</comment>
<evidence type="ECO:0000256" key="8">
    <source>
        <dbReference type="ARBA" id="ARBA00022777"/>
    </source>
</evidence>
<dbReference type="InterPro" id="IPR001996">
    <property type="entry name" value="PTS_IIB_1"/>
</dbReference>
<keyword evidence="12" id="KW-0175">Coiled coil</keyword>
<keyword evidence="3" id="KW-1003">Cell membrane</keyword>
<evidence type="ECO:0000259" key="15">
    <source>
        <dbReference type="PROSITE" id="PS51098"/>
    </source>
</evidence>
<evidence type="ECO:0000256" key="12">
    <source>
        <dbReference type="SAM" id="Coils"/>
    </source>
</evidence>
<dbReference type="SUPFAM" id="SSF55604">
    <property type="entry name" value="Glucose permease domain IIB"/>
    <property type="match status" value="1"/>
</dbReference>
<evidence type="ECO:0000259" key="14">
    <source>
        <dbReference type="PROSITE" id="PS51093"/>
    </source>
</evidence>
<dbReference type="InterPro" id="IPR018113">
    <property type="entry name" value="PTrfase_EIIB_Cys"/>
</dbReference>
<evidence type="ECO:0000256" key="10">
    <source>
        <dbReference type="ARBA" id="ARBA00023136"/>
    </source>
</evidence>
<feature type="transmembrane region" description="Helical" evidence="13">
    <location>
        <begin position="299"/>
        <end position="320"/>
    </location>
</feature>
<dbReference type="PROSITE" id="PS00371">
    <property type="entry name" value="PTS_EIIA_TYPE_1_HIS"/>
    <property type="match status" value="1"/>
</dbReference>
<feature type="transmembrane region" description="Helical" evidence="13">
    <location>
        <begin position="454"/>
        <end position="481"/>
    </location>
</feature>
<keyword evidence="10 13" id="KW-0472">Membrane</keyword>
<feature type="domain" description="PTS EIIA type-1" evidence="14">
    <location>
        <begin position="25"/>
        <end position="130"/>
    </location>
</feature>
<feature type="domain" description="PTS EIIB type-1" evidence="15">
    <location>
        <begin position="191"/>
        <end position="273"/>
    </location>
</feature>
<feature type="domain" description="PTS EIIC type-1" evidence="16">
    <location>
        <begin position="294"/>
        <end position="688"/>
    </location>
</feature>
<proteinExistence type="predicted"/>
<dbReference type="PROSITE" id="PS51098">
    <property type="entry name" value="PTS_EIIB_TYPE_1"/>
    <property type="match status" value="1"/>
</dbReference>
<dbReference type="Pfam" id="PF00358">
    <property type="entry name" value="PTS_EIIA_1"/>
    <property type="match status" value="1"/>
</dbReference>
<dbReference type="GO" id="GO:0005886">
    <property type="term" value="C:plasma membrane"/>
    <property type="evidence" value="ECO:0007669"/>
    <property type="project" value="UniProtKB-SubCell"/>
</dbReference>
<dbReference type="PANTHER" id="PTHR30175:SF1">
    <property type="entry name" value="PTS SYSTEM ARBUTIN-, CELLOBIOSE-, AND SALICIN-SPECIFIC EIIBC COMPONENT-RELATED"/>
    <property type="match status" value="1"/>
</dbReference>
<keyword evidence="9 13" id="KW-1133">Transmembrane helix</keyword>
<dbReference type="Proteomes" id="UP000237865">
    <property type="component" value="Unassembled WGS sequence"/>
</dbReference>
<evidence type="ECO:0000256" key="6">
    <source>
        <dbReference type="ARBA" id="ARBA00022683"/>
    </source>
</evidence>
<dbReference type="InterPro" id="IPR013013">
    <property type="entry name" value="PTS_EIIC_1"/>
</dbReference>
<accession>A0A2S5RAV5</accession>
<evidence type="ECO:0000256" key="4">
    <source>
        <dbReference type="ARBA" id="ARBA00022597"/>
    </source>
</evidence>
<keyword evidence="5" id="KW-0808">Transferase</keyword>
<feature type="transmembrane region" description="Helical" evidence="13">
    <location>
        <begin position="653"/>
        <end position="675"/>
    </location>
</feature>
<dbReference type="PROSITE" id="PS51103">
    <property type="entry name" value="PTS_EIIC_TYPE_1"/>
    <property type="match status" value="1"/>
</dbReference>
<keyword evidence="6" id="KW-0598">Phosphotransferase system</keyword>
<evidence type="ECO:0000256" key="5">
    <source>
        <dbReference type="ARBA" id="ARBA00022679"/>
    </source>
</evidence>
<dbReference type="EMBL" id="PHNE01000005">
    <property type="protein sequence ID" value="PPE04322.1"/>
    <property type="molecule type" value="Genomic_DNA"/>
</dbReference>
<dbReference type="PROSITE" id="PS01035">
    <property type="entry name" value="PTS_EIIB_TYPE_1_CYS"/>
    <property type="match status" value="1"/>
</dbReference>
<feature type="coiled-coil region" evidence="12">
    <location>
        <begin position="720"/>
        <end position="825"/>
    </location>
</feature>
<feature type="active site" description="Phosphocysteine intermediate; for EIIB activity" evidence="11">
    <location>
        <position position="213"/>
    </location>
</feature>
<evidence type="ECO:0000259" key="16">
    <source>
        <dbReference type="PROSITE" id="PS51103"/>
    </source>
</evidence>
<feature type="transmembrane region" description="Helical" evidence="13">
    <location>
        <begin position="367"/>
        <end position="388"/>
    </location>
</feature>
<keyword evidence="18" id="KW-1185">Reference proteome</keyword>
<name>A0A2S5RAV5_9MOLU</name>